<comment type="pathway">
    <text evidence="2 13">Glycolipid biosynthesis; glycosylphosphatidylinositol-anchor biosynthesis.</text>
</comment>
<comment type="caution">
    <text evidence="13">Lacks conserved residue(s) required for the propagation of feature annotation.</text>
</comment>
<dbReference type="PANTHER" id="PTHR12886">
    <property type="entry name" value="PIG-M MANNOSYLTRANSFERASE"/>
    <property type="match status" value="1"/>
</dbReference>
<keyword evidence="5 13" id="KW-0337">GPI-anchor biosynthesis</keyword>
<evidence type="ECO:0000256" key="3">
    <source>
        <dbReference type="ARBA" id="ARBA00011071"/>
    </source>
</evidence>
<evidence type="ECO:0000256" key="9">
    <source>
        <dbReference type="ARBA" id="ARBA00022824"/>
    </source>
</evidence>
<evidence type="ECO:0000313" key="15">
    <source>
        <dbReference type="Proteomes" id="UP001213623"/>
    </source>
</evidence>
<dbReference type="Pfam" id="PF05007">
    <property type="entry name" value="Mannosyl_trans"/>
    <property type="match status" value="1"/>
</dbReference>
<evidence type="ECO:0000256" key="7">
    <source>
        <dbReference type="ARBA" id="ARBA00022679"/>
    </source>
</evidence>
<dbReference type="GO" id="GO:1990529">
    <property type="term" value="C:glycosylphosphatidylinositol-mannosyltransferase I complex"/>
    <property type="evidence" value="ECO:0007669"/>
    <property type="project" value="TreeGrafter"/>
</dbReference>
<keyword evidence="10 13" id="KW-1133">Transmembrane helix</keyword>
<proteinExistence type="inferred from homology"/>
<evidence type="ECO:0000256" key="4">
    <source>
        <dbReference type="ARBA" id="ARBA00013797"/>
    </source>
</evidence>
<reference evidence="14" key="1">
    <citation type="submission" date="2023-03" db="EMBL/GenBank/DDBJ databases">
        <title>Mating type loci evolution in Malassezia.</title>
        <authorList>
            <person name="Coelho M.A."/>
        </authorList>
    </citation>
    <scope>NUCLEOTIDE SEQUENCE</scope>
    <source>
        <strain evidence="14">CBS 9557</strain>
    </source>
</reference>
<keyword evidence="15" id="KW-1185">Reference proteome</keyword>
<dbReference type="GO" id="GO:0005789">
    <property type="term" value="C:endoplasmic reticulum membrane"/>
    <property type="evidence" value="ECO:0007669"/>
    <property type="project" value="UniProtKB-SubCell"/>
</dbReference>
<evidence type="ECO:0000256" key="12">
    <source>
        <dbReference type="ARBA" id="ARBA00025399"/>
    </source>
</evidence>
<evidence type="ECO:0000256" key="2">
    <source>
        <dbReference type="ARBA" id="ARBA00004687"/>
    </source>
</evidence>
<feature type="transmembrane region" description="Helical" evidence="13">
    <location>
        <begin position="166"/>
        <end position="191"/>
    </location>
</feature>
<accession>A0AAF0J4B5</accession>
<feature type="transmembrane region" description="Helical" evidence="13">
    <location>
        <begin position="461"/>
        <end position="478"/>
    </location>
</feature>
<evidence type="ECO:0000256" key="11">
    <source>
        <dbReference type="ARBA" id="ARBA00023136"/>
    </source>
</evidence>
<dbReference type="EMBL" id="CP119899">
    <property type="protein sequence ID" value="WFD28837.1"/>
    <property type="molecule type" value="Genomic_DNA"/>
</dbReference>
<evidence type="ECO:0000256" key="5">
    <source>
        <dbReference type="ARBA" id="ARBA00022502"/>
    </source>
</evidence>
<dbReference type="GO" id="GO:0004376">
    <property type="term" value="F:GPI mannosyltransferase activity"/>
    <property type="evidence" value="ECO:0007669"/>
    <property type="project" value="InterPro"/>
</dbReference>
<dbReference type="InterPro" id="IPR007704">
    <property type="entry name" value="PIG-M"/>
</dbReference>
<feature type="transmembrane region" description="Helical" evidence="13">
    <location>
        <begin position="231"/>
        <end position="249"/>
    </location>
</feature>
<evidence type="ECO:0000256" key="13">
    <source>
        <dbReference type="RuleBase" id="RU365064"/>
    </source>
</evidence>
<protein>
    <recommendedName>
        <fullName evidence="4 13">GPI mannosyltransferase 1</fullName>
        <ecNumber evidence="13">2.4.1.-</ecNumber>
    </recommendedName>
    <alternativeName>
        <fullName evidence="13">GPI mannosyltransferase I</fullName>
    </alternativeName>
</protein>
<keyword evidence="9 13" id="KW-0256">Endoplasmic reticulum</keyword>
<keyword evidence="6 13" id="KW-0328">Glycosyltransferase</keyword>
<dbReference type="GO" id="GO:0006506">
    <property type="term" value="P:GPI anchor biosynthetic process"/>
    <property type="evidence" value="ECO:0007669"/>
    <property type="project" value="UniProtKB-KW"/>
</dbReference>
<dbReference type="PANTHER" id="PTHR12886:SF0">
    <property type="entry name" value="GPI MANNOSYLTRANSFERASE 1"/>
    <property type="match status" value="1"/>
</dbReference>
<name>A0AAF0J4B5_9BASI</name>
<evidence type="ECO:0000256" key="8">
    <source>
        <dbReference type="ARBA" id="ARBA00022692"/>
    </source>
</evidence>
<organism evidence="14 15">
    <name type="scientific">Malassezia nana</name>
    <dbReference type="NCBI Taxonomy" id="180528"/>
    <lineage>
        <taxon>Eukaryota</taxon>
        <taxon>Fungi</taxon>
        <taxon>Dikarya</taxon>
        <taxon>Basidiomycota</taxon>
        <taxon>Ustilaginomycotina</taxon>
        <taxon>Malasseziomycetes</taxon>
        <taxon>Malasseziales</taxon>
        <taxon>Malasseziaceae</taxon>
        <taxon>Malassezia</taxon>
    </lineage>
</organism>
<gene>
    <name evidence="14" type="primary">GPI14</name>
    <name evidence="14" type="ORF">MNAN1_003852</name>
</gene>
<evidence type="ECO:0000313" key="14">
    <source>
        <dbReference type="EMBL" id="WFD28837.1"/>
    </source>
</evidence>
<comment type="subcellular location">
    <subcellularLocation>
        <location evidence="1 13">Endoplasmic reticulum membrane</location>
        <topology evidence="1 13">Multi-pass membrane protein</topology>
    </subcellularLocation>
</comment>
<evidence type="ECO:0000256" key="1">
    <source>
        <dbReference type="ARBA" id="ARBA00004477"/>
    </source>
</evidence>
<evidence type="ECO:0000256" key="10">
    <source>
        <dbReference type="ARBA" id="ARBA00022989"/>
    </source>
</evidence>
<keyword evidence="11 13" id="KW-0472">Membrane</keyword>
<comment type="similarity">
    <text evidence="3 13">Belongs to the PIGM family.</text>
</comment>
<comment type="function">
    <text evidence="12 13">Mannosyltransferase involved in glycosylphosphatidylinositol-anchor biosynthesis. Transfers the first alpha-1,4-mannose to GlcN-acyl-PI during GPI precursor assembly. Required for cell wall integrity.</text>
</comment>
<feature type="transmembrane region" description="Helical" evidence="13">
    <location>
        <begin position="333"/>
        <end position="359"/>
    </location>
</feature>
<keyword evidence="8 13" id="KW-0812">Transmembrane</keyword>
<dbReference type="AlphaFoldDB" id="A0AAF0J4B5"/>
<feature type="transmembrane region" description="Helical" evidence="13">
    <location>
        <begin position="514"/>
        <end position="534"/>
    </location>
</feature>
<sequence>MLRHRSRWLYVGLGVALRATLLGWGMYQDQHMSLPYTDVDYTVYNDGARALWSGCPLAQTVESPLYHDEEDLYNVPALASQVHCARGLVPVVSRFVLKNDPTLEEPVEQYFYDSESLWSQMAVWCFKLTRPLFRFFASIGDPYSRDTYRYTPLLALLLSPAQAGEAVWPLFGKVLFALADVACAILMWAILDERAAMHAHEAPALAKAWTTHLPGLLWLLNPFPAQIATRGSADSLVGVLVLAFVYLLIRATPEVALIQEPQVAELPPPHDPSELRVAHPACWWGAALCLALAAHLKLYPVIYGASVLAHLSKYRFHALRLLCGIRKPQRHDVLWLGTEFAALCAILYLLLGGLVWLIWGNPYIHHALLYHVMRQDHRHNFSVYFLPTYLTWDWDTHMSWVRALAASPLVSFVPQMATVAIAGFTLGGYDLVLACMVQTVVFVAWNKVYTSQVRGAQLTQYFLWYLWFLPVVGTTLSMSRTEVLTLMALWVGAQALWLGQAYQLEFMAQNTFVHLWLSSLGLLFVHVFCVQRCLQGWRRWRRKQAVAKQKAE</sequence>
<dbReference type="EC" id="2.4.1.-" evidence="13"/>
<dbReference type="Proteomes" id="UP001213623">
    <property type="component" value="Chromosome 8"/>
</dbReference>
<dbReference type="GO" id="GO:0051751">
    <property type="term" value="F:alpha-1,4-mannosyltransferase activity"/>
    <property type="evidence" value="ECO:0007669"/>
    <property type="project" value="InterPro"/>
</dbReference>
<keyword evidence="7 13" id="KW-0808">Transferase</keyword>
<evidence type="ECO:0000256" key="6">
    <source>
        <dbReference type="ARBA" id="ARBA00022676"/>
    </source>
</evidence>